<evidence type="ECO:0000256" key="1">
    <source>
        <dbReference type="ARBA" id="ARBA00023002"/>
    </source>
</evidence>
<dbReference type="GO" id="GO:0005737">
    <property type="term" value="C:cytoplasm"/>
    <property type="evidence" value="ECO:0007669"/>
    <property type="project" value="TreeGrafter"/>
</dbReference>
<evidence type="ECO:0000313" key="4">
    <source>
        <dbReference type="Proteomes" id="UP000000466"/>
    </source>
</evidence>
<dbReference type="PANTHER" id="PTHR13847:SF289">
    <property type="entry name" value="GLYCINE OXIDASE"/>
    <property type="match status" value="1"/>
</dbReference>
<dbReference type="Pfam" id="PF01266">
    <property type="entry name" value="DAO"/>
    <property type="match status" value="1"/>
</dbReference>
<dbReference type="Gene3D" id="3.50.50.60">
    <property type="entry name" value="FAD/NAD(P)-binding domain"/>
    <property type="match status" value="2"/>
</dbReference>
<dbReference type="PANTHER" id="PTHR13847">
    <property type="entry name" value="SARCOSINE DEHYDROGENASE-RELATED"/>
    <property type="match status" value="1"/>
</dbReference>
<dbReference type="InterPro" id="IPR006076">
    <property type="entry name" value="FAD-dep_OxRdtase"/>
</dbReference>
<name>K4KFW5_SIMAS</name>
<dbReference type="eggNOG" id="COG0665">
    <property type="taxonomic scope" value="Bacteria"/>
</dbReference>
<dbReference type="HOGENOM" id="CLU_007884_9_0_6"/>
<dbReference type="Proteomes" id="UP000000466">
    <property type="component" value="Chromosome"/>
</dbReference>
<evidence type="ECO:0000259" key="2">
    <source>
        <dbReference type="Pfam" id="PF01266"/>
    </source>
</evidence>
<dbReference type="KEGG" id="saga:M5M_03825"/>
<keyword evidence="1" id="KW-0560">Oxidoreductase</keyword>
<gene>
    <name evidence="3" type="ordered locus">M5M_03825</name>
</gene>
<dbReference type="OrthoDB" id="9815989at2"/>
<dbReference type="EMBL" id="CP003746">
    <property type="protein sequence ID" value="AFU97974.1"/>
    <property type="molecule type" value="Genomic_DNA"/>
</dbReference>
<dbReference type="SUPFAM" id="SSF54373">
    <property type="entry name" value="FAD-linked reductases, C-terminal domain"/>
    <property type="match status" value="1"/>
</dbReference>
<feature type="domain" description="FAD dependent oxidoreductase" evidence="2">
    <location>
        <begin position="4"/>
        <end position="392"/>
    </location>
</feature>
<dbReference type="Gene3D" id="3.30.9.10">
    <property type="entry name" value="D-Amino Acid Oxidase, subunit A, domain 2"/>
    <property type="match status" value="1"/>
</dbReference>
<dbReference type="GO" id="GO:0016491">
    <property type="term" value="F:oxidoreductase activity"/>
    <property type="evidence" value="ECO:0007669"/>
    <property type="project" value="UniProtKB-KW"/>
</dbReference>
<dbReference type="AlphaFoldDB" id="K4KFW5"/>
<dbReference type="SUPFAM" id="SSF51971">
    <property type="entry name" value="Nucleotide-binding domain"/>
    <property type="match status" value="1"/>
</dbReference>
<dbReference type="InterPro" id="IPR036188">
    <property type="entry name" value="FAD/NAD-bd_sf"/>
</dbReference>
<organism evidence="3 4">
    <name type="scientific">Simiduia agarivorans (strain DSM 21679 / JCM 13881 / BCRC 17597 / SA1)</name>
    <dbReference type="NCBI Taxonomy" id="1117647"/>
    <lineage>
        <taxon>Bacteria</taxon>
        <taxon>Pseudomonadati</taxon>
        <taxon>Pseudomonadota</taxon>
        <taxon>Gammaproteobacteria</taxon>
        <taxon>Cellvibrionales</taxon>
        <taxon>Cellvibrionaceae</taxon>
        <taxon>Simiduia</taxon>
    </lineage>
</organism>
<proteinExistence type="predicted"/>
<sequence>MSEFVVAGAGIVGLCTAIRAQRAGYQVTLIDPNSPGTGCSKGNAGHFATEQVFPLADPALLPALPGMLLNPLGPLSIRPRYWLRALPWFARFLLQMRASRRQHNTRVLSALCQDAMNSWQALLAGCNLLHHLQRAGNLLVFERADSATVARQARQYQSQGVDLAVLNRAELRSLCPGIADSVTAAIWFKNTGHCTDPFALSRALFQQFLAAGGHWLETGVSRIAPGTPHRLTLQNGAVLNADQLVLSAGIHSQGLCEQLGYRVPLEAERGYHLNTRPTTMPPIAIASYDRKFIMTPMDRKLRLAGTVEFAGADAAPDYRRADQLYQHGVALWPALAQAPDPRVRENQWMGNRPSLPDSLPVISGSRWPGLWFNFGHQHLGLTLAAISAEHLMALIRGNESPLARALSIDRF</sequence>
<accession>K4KFW5</accession>
<dbReference type="STRING" id="1117647.M5M_03825"/>
<evidence type="ECO:0000313" key="3">
    <source>
        <dbReference type="EMBL" id="AFU97974.1"/>
    </source>
</evidence>
<reference evidence="3 4" key="1">
    <citation type="journal article" date="2013" name="Genome Announc.">
        <title>Complete genome sequence of Simiduia agarivorans SA1(T), a marine bacterium able to degrade a variety of polysaccharides.</title>
        <authorList>
            <person name="Lin S.Y."/>
            <person name="Shieh W.Y."/>
            <person name="Chen J.S."/>
            <person name="Tang S.L."/>
        </authorList>
    </citation>
    <scope>NUCLEOTIDE SEQUENCE [LARGE SCALE GENOMIC DNA]</scope>
    <source>
        <strain evidence="4">DSM 21679 / JCM 13881 / BCRC 17597 / SA1</strain>
    </source>
</reference>
<keyword evidence="4" id="KW-1185">Reference proteome</keyword>
<protein>
    <submittedName>
        <fullName evidence="3">D-amino-acid dehydrogenase</fullName>
    </submittedName>
</protein>